<dbReference type="AlphaFoldDB" id="A0A0J1EQ82"/>
<dbReference type="EMBL" id="LECT01000005">
    <property type="protein sequence ID" value="KLU07644.1"/>
    <property type="molecule type" value="Genomic_DNA"/>
</dbReference>
<reference evidence="1" key="1">
    <citation type="submission" date="2015-05" db="EMBL/GenBank/DDBJ databases">
        <title>Permanent draft genome of Rhodopirellula islandicus K833.</title>
        <authorList>
            <person name="Kizina J."/>
            <person name="Richter M."/>
            <person name="Glockner F.O."/>
            <person name="Harder J."/>
        </authorList>
    </citation>
    <scope>NUCLEOTIDE SEQUENCE [LARGE SCALE GENOMIC DNA]</scope>
    <source>
        <strain evidence="1">K833</strain>
    </source>
</reference>
<keyword evidence="2" id="KW-1185">Reference proteome</keyword>
<accession>A0A0J1EQ82</accession>
<evidence type="ECO:0000313" key="1">
    <source>
        <dbReference type="EMBL" id="KLU07644.1"/>
    </source>
</evidence>
<gene>
    <name evidence="1" type="ORF">RISK_000321</name>
</gene>
<evidence type="ECO:0000313" key="2">
    <source>
        <dbReference type="Proteomes" id="UP000036367"/>
    </source>
</evidence>
<comment type="caution">
    <text evidence="1">The sequence shown here is derived from an EMBL/GenBank/DDBJ whole genome shotgun (WGS) entry which is preliminary data.</text>
</comment>
<proteinExistence type="predicted"/>
<sequence length="52" mass="5859">MTTFHDRRSNWLRIRRGIDFAASSLRTHQLPQGVSAELVHAQDCPYSSGGCK</sequence>
<organism evidence="1 2">
    <name type="scientific">Rhodopirellula islandica</name>
    <dbReference type="NCBI Taxonomy" id="595434"/>
    <lineage>
        <taxon>Bacteria</taxon>
        <taxon>Pseudomonadati</taxon>
        <taxon>Planctomycetota</taxon>
        <taxon>Planctomycetia</taxon>
        <taxon>Pirellulales</taxon>
        <taxon>Pirellulaceae</taxon>
        <taxon>Rhodopirellula</taxon>
    </lineage>
</organism>
<dbReference type="Proteomes" id="UP000036367">
    <property type="component" value="Unassembled WGS sequence"/>
</dbReference>
<protein>
    <submittedName>
        <fullName evidence="1">Uncharacterized protein</fullName>
    </submittedName>
</protein>
<name>A0A0J1EQ82_RHOIS</name>